<dbReference type="PROSITE" id="PS51257">
    <property type="entry name" value="PROKAR_LIPOPROTEIN"/>
    <property type="match status" value="1"/>
</dbReference>
<feature type="signal peptide" evidence="1">
    <location>
        <begin position="1"/>
        <end position="18"/>
    </location>
</feature>
<evidence type="ECO:0000313" key="3">
    <source>
        <dbReference type="Proteomes" id="UP000600565"/>
    </source>
</evidence>
<evidence type="ECO:0008006" key="4">
    <source>
        <dbReference type="Google" id="ProtNLM"/>
    </source>
</evidence>
<evidence type="ECO:0000256" key="1">
    <source>
        <dbReference type="SAM" id="SignalP"/>
    </source>
</evidence>
<reference evidence="2 3" key="1">
    <citation type="submission" date="2020-08" db="EMBL/GenBank/DDBJ databases">
        <title>A Genomic Blueprint of the Chicken Gut Microbiome.</title>
        <authorList>
            <person name="Gilroy R."/>
            <person name="Ravi A."/>
            <person name="Getino M."/>
            <person name="Pursley I."/>
            <person name="Horton D.L."/>
            <person name="Alikhan N.-F."/>
            <person name="Baker D."/>
            <person name="Gharbi K."/>
            <person name="Hall N."/>
            <person name="Watson M."/>
            <person name="Adriaenssens E.M."/>
            <person name="Foster-Nyarko E."/>
            <person name="Jarju S."/>
            <person name="Secka A."/>
            <person name="Antonio M."/>
            <person name="Oren A."/>
            <person name="Chaudhuri R."/>
            <person name="La Ragione R.M."/>
            <person name="Hildebrand F."/>
            <person name="Pallen M.J."/>
        </authorList>
    </citation>
    <scope>NUCLEOTIDE SEQUENCE [LARGE SCALE GENOMIC DNA]</scope>
    <source>
        <strain evidence="2 3">Sa1YVA6</strain>
    </source>
</reference>
<proteinExistence type="predicted"/>
<dbReference type="Proteomes" id="UP000600565">
    <property type="component" value="Unassembled WGS sequence"/>
</dbReference>
<keyword evidence="1" id="KW-0732">Signal</keyword>
<organism evidence="2 3">
    <name type="scientific">Solibacillus merdavium</name>
    <dbReference type="NCBI Taxonomy" id="2762218"/>
    <lineage>
        <taxon>Bacteria</taxon>
        <taxon>Bacillati</taxon>
        <taxon>Bacillota</taxon>
        <taxon>Bacilli</taxon>
        <taxon>Bacillales</taxon>
        <taxon>Caryophanaceae</taxon>
        <taxon>Solibacillus</taxon>
    </lineage>
</organism>
<comment type="caution">
    <text evidence="2">The sequence shown here is derived from an EMBL/GenBank/DDBJ whole genome shotgun (WGS) entry which is preliminary data.</text>
</comment>
<accession>A0ABR8XLF8</accession>
<sequence length="374" mass="43277">MRKLFLLMVLFLAGCADPAEESKWVGEALPNEPLEEIKVQESKVPIYTPTSNTVGYVIKQQKRDKWLLVNAEQVASHPYSLVHHDLLNLGETYAIDVEHNIAIIHIRNSYDYLIEDISTYETKLNEKDIIAEKQHIDALLKKAITEKMDWQERLQKNKQLLDVSNQQPIENFTDYYNKNIFTYNVDDLRASAVNLIEKLNKYIDERDEALITDLIRSDDILKEIQYLTKSINGFEIKEARKDGFYYYVNGADDQKNDIRLTLIKEGQRYKLIGANFLSDEFLNEEKIPHIQFDEKATYDSLPGLQMFVNNNLPAIKITVDKLTWSLKHEDKKVAVSNGTANFNCAKVTVIENDLILNSCENTKNKNYIIASFKE</sequence>
<keyword evidence="3" id="KW-1185">Reference proteome</keyword>
<feature type="chain" id="PRO_5046855900" description="Lipoprotein" evidence="1">
    <location>
        <begin position="19"/>
        <end position="374"/>
    </location>
</feature>
<name>A0ABR8XLF8_9BACL</name>
<gene>
    <name evidence="2" type="ORF">H9632_06855</name>
</gene>
<dbReference type="EMBL" id="JACSPW010000005">
    <property type="protein sequence ID" value="MBD8032781.1"/>
    <property type="molecule type" value="Genomic_DNA"/>
</dbReference>
<dbReference type="RefSeq" id="WP_191703371.1">
    <property type="nucleotide sequence ID" value="NZ_JACSPW010000005.1"/>
</dbReference>
<protein>
    <recommendedName>
        <fullName evidence="4">Lipoprotein</fullName>
    </recommendedName>
</protein>
<evidence type="ECO:0000313" key="2">
    <source>
        <dbReference type="EMBL" id="MBD8032781.1"/>
    </source>
</evidence>